<accession>A0A3B0X7M7</accession>
<sequence>MSDIFNTDWAAMTLNDWTGMFITLTVFFLMIWAYVYTFHPKNKEKLESQRHVIFDDDDNKVEDSEQ</sequence>
<dbReference type="EMBL" id="UOFG01000054">
    <property type="protein sequence ID" value="VAW58927.1"/>
    <property type="molecule type" value="Genomic_DNA"/>
</dbReference>
<evidence type="ECO:0000256" key="1">
    <source>
        <dbReference type="SAM" id="Phobius"/>
    </source>
</evidence>
<keyword evidence="1" id="KW-1133">Transmembrane helix</keyword>
<name>A0A3B0X7M7_9ZZZZ</name>
<proteinExistence type="predicted"/>
<keyword evidence="1" id="KW-0472">Membrane</keyword>
<reference evidence="2" key="1">
    <citation type="submission" date="2018-06" db="EMBL/GenBank/DDBJ databases">
        <authorList>
            <person name="Zhirakovskaya E."/>
        </authorList>
    </citation>
    <scope>NUCLEOTIDE SEQUENCE</scope>
</reference>
<evidence type="ECO:0000313" key="2">
    <source>
        <dbReference type="EMBL" id="VAW58927.1"/>
    </source>
</evidence>
<keyword evidence="1" id="KW-0812">Transmembrane</keyword>
<organism evidence="2">
    <name type="scientific">hydrothermal vent metagenome</name>
    <dbReference type="NCBI Taxonomy" id="652676"/>
    <lineage>
        <taxon>unclassified sequences</taxon>
        <taxon>metagenomes</taxon>
        <taxon>ecological metagenomes</taxon>
    </lineage>
</organism>
<protein>
    <recommendedName>
        <fullName evidence="3">Cytochrome c oxidase subunit CcoQ</fullName>
    </recommendedName>
</protein>
<evidence type="ECO:0008006" key="3">
    <source>
        <dbReference type="Google" id="ProtNLM"/>
    </source>
</evidence>
<dbReference type="AlphaFoldDB" id="A0A3B0X7M7"/>
<feature type="transmembrane region" description="Helical" evidence="1">
    <location>
        <begin position="20"/>
        <end position="38"/>
    </location>
</feature>
<gene>
    <name evidence="2" type="ORF">MNBD_GAMMA11-1879</name>
</gene>